<dbReference type="HOGENOM" id="CLU_138441_0_0_6"/>
<proteinExistence type="predicted"/>
<dbReference type="Pfam" id="PF12728">
    <property type="entry name" value="HTH_17"/>
    <property type="match status" value="1"/>
</dbReference>
<feature type="domain" description="Helix-turn-helix" evidence="1">
    <location>
        <begin position="4"/>
        <end position="48"/>
    </location>
</feature>
<protein>
    <recommendedName>
        <fullName evidence="1">Helix-turn-helix domain-containing protein</fullName>
    </recommendedName>
</protein>
<gene>
    <name evidence="2" type="ORF">XBI1_2680004</name>
</gene>
<dbReference type="InterPro" id="IPR041657">
    <property type="entry name" value="HTH_17"/>
</dbReference>
<sequence length="149" mass="16370">MALVSISEAARLTGKSRTTVQSYIKQGKLTRCTDSNGASKIDTSELLRVFGSFTGQQVGSEQSGSAVQHLAGNTVQVSDQILQLENQSLKAEVELVKALLHEKEILLAEKDKRNEDLKHALLLIESKLPATPEPVAQPATKKSWQFWKK</sequence>
<dbReference type="Proteomes" id="UP000028480">
    <property type="component" value="Unassembled WGS sequence"/>
</dbReference>
<dbReference type="InterPro" id="IPR009061">
    <property type="entry name" value="DNA-bd_dom_put_sf"/>
</dbReference>
<name>A0A077QK55_XENBV</name>
<comment type="caution">
    <text evidence="2">The sequence shown here is derived from an EMBL/GenBank/DDBJ whole genome shotgun (WGS) entry which is preliminary data.</text>
</comment>
<evidence type="ECO:0000313" key="2">
    <source>
        <dbReference type="EMBL" id="CDH33583.1"/>
    </source>
</evidence>
<dbReference type="SUPFAM" id="SSF46955">
    <property type="entry name" value="Putative DNA-binding domain"/>
    <property type="match status" value="1"/>
</dbReference>
<reference evidence="2" key="1">
    <citation type="submission" date="2013-07" db="EMBL/GenBank/DDBJ databases">
        <title>Sub-species coevolution in mutualistic symbiosis.</title>
        <authorList>
            <person name="Murfin K."/>
            <person name="Klassen J."/>
            <person name="Lee M."/>
            <person name="Forst S."/>
            <person name="Stock P."/>
            <person name="Goodrich-Blair H."/>
        </authorList>
    </citation>
    <scope>NUCLEOTIDE SEQUENCE [LARGE SCALE GENOMIC DNA]</scope>
    <source>
        <strain evidence="2">Intermedium</strain>
    </source>
</reference>
<evidence type="ECO:0000259" key="1">
    <source>
        <dbReference type="Pfam" id="PF12728"/>
    </source>
</evidence>
<accession>A0A077QK55</accession>
<dbReference type="RefSeq" id="WP_038189208.1">
    <property type="nucleotide sequence ID" value="NZ_CAWLWA010000188.1"/>
</dbReference>
<dbReference type="EMBL" id="CBTB010000188">
    <property type="protein sequence ID" value="CDH33583.1"/>
    <property type="molecule type" value="Genomic_DNA"/>
</dbReference>
<dbReference type="AlphaFoldDB" id="A0A077QK55"/>
<organism evidence="2">
    <name type="scientific">Xenorhabdus bovienii str. Intermedium</name>
    <dbReference type="NCBI Taxonomy" id="1379677"/>
    <lineage>
        <taxon>Bacteria</taxon>
        <taxon>Pseudomonadati</taxon>
        <taxon>Pseudomonadota</taxon>
        <taxon>Gammaproteobacteria</taxon>
        <taxon>Enterobacterales</taxon>
        <taxon>Morganellaceae</taxon>
        <taxon>Xenorhabdus</taxon>
    </lineage>
</organism>